<evidence type="ECO:0000256" key="1">
    <source>
        <dbReference type="SAM" id="Coils"/>
    </source>
</evidence>
<dbReference type="OrthoDB" id="3197614at2759"/>
<evidence type="ECO:0000313" key="3">
    <source>
        <dbReference type="EMBL" id="CAG8814938.1"/>
    </source>
</evidence>
<dbReference type="EMBL" id="CAJVPY010051944">
    <property type="protein sequence ID" value="CAG8814938.1"/>
    <property type="molecule type" value="Genomic_DNA"/>
</dbReference>
<reference evidence="3" key="1">
    <citation type="submission" date="2021-06" db="EMBL/GenBank/DDBJ databases">
        <authorList>
            <person name="Kallberg Y."/>
            <person name="Tangrot J."/>
            <person name="Rosling A."/>
        </authorList>
    </citation>
    <scope>NUCLEOTIDE SEQUENCE</scope>
    <source>
        <strain evidence="3">MA453B</strain>
    </source>
</reference>
<protein>
    <submittedName>
        <fullName evidence="3">17925_t:CDS:1</fullName>
    </submittedName>
</protein>
<keyword evidence="4" id="KW-1185">Reference proteome</keyword>
<feature type="non-terminal residue" evidence="3">
    <location>
        <position position="1"/>
    </location>
</feature>
<evidence type="ECO:0000313" key="4">
    <source>
        <dbReference type="Proteomes" id="UP000789405"/>
    </source>
</evidence>
<dbReference type="PANTHER" id="PTHR40130:SF1">
    <property type="entry name" value="SPINDLE POLE BODY-ASSOCIATED PROTEIN CUT12 DOMAIN-CONTAINING PROTEIN"/>
    <property type="match status" value="1"/>
</dbReference>
<feature type="region of interest" description="Disordered" evidence="2">
    <location>
        <begin position="123"/>
        <end position="153"/>
    </location>
</feature>
<sequence length="203" mass="23385">RNTSTKTLEEYAMENAQLKSVIDNLTKRMMTYEKAAEENSMLKSSILQFKNDLQKQAKRIKVSQEMLRSSYVAKQVSPESSTVASAQSLQKRIKELEEELQLTKAECEKQKSLAAKYKDRLNKIKDNARSKRQGGQQNESKSNDSSALPDNLIDLVEQKDKEKFEVLQKKEEEKLDLVRTLEAEKLALVQQLIELKEKERESS</sequence>
<organism evidence="3 4">
    <name type="scientific">Dentiscutata erythropus</name>
    <dbReference type="NCBI Taxonomy" id="1348616"/>
    <lineage>
        <taxon>Eukaryota</taxon>
        <taxon>Fungi</taxon>
        <taxon>Fungi incertae sedis</taxon>
        <taxon>Mucoromycota</taxon>
        <taxon>Glomeromycotina</taxon>
        <taxon>Glomeromycetes</taxon>
        <taxon>Diversisporales</taxon>
        <taxon>Gigasporaceae</taxon>
        <taxon>Dentiscutata</taxon>
    </lineage>
</organism>
<gene>
    <name evidence="3" type="ORF">DERYTH_LOCUS26039</name>
</gene>
<feature type="coiled-coil region" evidence="1">
    <location>
        <begin position="167"/>
        <end position="201"/>
    </location>
</feature>
<evidence type="ECO:0000256" key="2">
    <source>
        <dbReference type="SAM" id="MobiDB-lite"/>
    </source>
</evidence>
<feature type="coiled-coil region" evidence="1">
    <location>
        <begin position="8"/>
        <end position="35"/>
    </location>
</feature>
<proteinExistence type="predicted"/>
<dbReference type="Proteomes" id="UP000789405">
    <property type="component" value="Unassembled WGS sequence"/>
</dbReference>
<keyword evidence="1" id="KW-0175">Coiled coil</keyword>
<feature type="compositionally biased region" description="Polar residues" evidence="2">
    <location>
        <begin position="133"/>
        <end position="148"/>
    </location>
</feature>
<name>A0A9N9PFD3_9GLOM</name>
<dbReference type="PANTHER" id="PTHR40130">
    <property type="entry name" value="EXPRESSED PROTEIN"/>
    <property type="match status" value="1"/>
</dbReference>
<dbReference type="AlphaFoldDB" id="A0A9N9PFD3"/>
<accession>A0A9N9PFD3</accession>
<comment type="caution">
    <text evidence="3">The sequence shown here is derived from an EMBL/GenBank/DDBJ whole genome shotgun (WGS) entry which is preliminary data.</text>
</comment>